<dbReference type="RefSeq" id="WP_092555782.1">
    <property type="nucleotide sequence ID" value="NZ_FNPZ01000003.1"/>
</dbReference>
<dbReference type="OrthoDB" id="8526151at2"/>
<gene>
    <name evidence="2" type="ORF">SAMN05216554_3337</name>
</gene>
<protein>
    <submittedName>
        <fullName evidence="2">SnoaL-like domain-containing protein</fullName>
    </submittedName>
</protein>
<organism evidence="2 3">
    <name type="scientific">Herbiconiux ginsengi</name>
    <dbReference type="NCBI Taxonomy" id="381665"/>
    <lineage>
        <taxon>Bacteria</taxon>
        <taxon>Bacillati</taxon>
        <taxon>Actinomycetota</taxon>
        <taxon>Actinomycetes</taxon>
        <taxon>Micrococcales</taxon>
        <taxon>Microbacteriaceae</taxon>
        <taxon>Herbiconiux</taxon>
    </lineage>
</organism>
<dbReference type="InterPro" id="IPR037401">
    <property type="entry name" value="SnoaL-like"/>
</dbReference>
<accession>A0A1H3S6L9</accession>
<dbReference type="Proteomes" id="UP000198891">
    <property type="component" value="Unassembled WGS sequence"/>
</dbReference>
<dbReference type="EMBL" id="FNPZ01000003">
    <property type="protein sequence ID" value="SDZ33370.1"/>
    <property type="molecule type" value="Genomic_DNA"/>
</dbReference>
<dbReference type="SUPFAM" id="SSF54427">
    <property type="entry name" value="NTF2-like"/>
    <property type="match status" value="1"/>
</dbReference>
<proteinExistence type="predicted"/>
<dbReference type="Gene3D" id="3.10.450.50">
    <property type="match status" value="1"/>
</dbReference>
<dbReference type="STRING" id="381665.SAMN05216554_3337"/>
<feature type="domain" description="SnoaL-like" evidence="1">
    <location>
        <begin position="15"/>
        <end position="110"/>
    </location>
</feature>
<keyword evidence="3" id="KW-1185">Reference proteome</keyword>
<name>A0A1H3S6L9_9MICO</name>
<sequence length="125" mass="13916">MADDVTAPVSAWIDGYRRAWESNHPDDIRALFAEDGEYRTEPYADPWTGHEEIVAGWLEAQDDPGETTFSWHPVAVDGPVAVVQGTTVYSGGPVYSNLWVIRLADDGRASEFTEWWMEQNIDAGG</sequence>
<dbReference type="Pfam" id="PF12680">
    <property type="entry name" value="SnoaL_2"/>
    <property type="match status" value="1"/>
</dbReference>
<evidence type="ECO:0000313" key="2">
    <source>
        <dbReference type="EMBL" id="SDZ33370.1"/>
    </source>
</evidence>
<evidence type="ECO:0000259" key="1">
    <source>
        <dbReference type="Pfam" id="PF12680"/>
    </source>
</evidence>
<reference evidence="2 3" key="1">
    <citation type="submission" date="2016-10" db="EMBL/GenBank/DDBJ databases">
        <authorList>
            <person name="de Groot N.N."/>
        </authorList>
    </citation>
    <scope>NUCLEOTIDE SEQUENCE [LARGE SCALE GENOMIC DNA]</scope>
    <source>
        <strain evidence="2 3">CGMCC 4.3491</strain>
    </source>
</reference>
<dbReference type="AlphaFoldDB" id="A0A1H3S6L9"/>
<dbReference type="InterPro" id="IPR032710">
    <property type="entry name" value="NTF2-like_dom_sf"/>
</dbReference>
<evidence type="ECO:0000313" key="3">
    <source>
        <dbReference type="Proteomes" id="UP000198891"/>
    </source>
</evidence>